<dbReference type="AlphaFoldDB" id="A0A7I8L5M6"/>
<evidence type="ECO:0000313" key="3">
    <source>
        <dbReference type="Proteomes" id="UP000663760"/>
    </source>
</evidence>
<evidence type="ECO:0000313" key="2">
    <source>
        <dbReference type="EMBL" id="CAA7404618.1"/>
    </source>
</evidence>
<dbReference type="PANTHER" id="PTHR33648:SF15">
    <property type="entry name" value="OS04G0572800 PROTEIN"/>
    <property type="match status" value="1"/>
</dbReference>
<dbReference type="PANTHER" id="PTHR33648">
    <property type="entry name" value="EMBRYO SAC 1"/>
    <property type="match status" value="1"/>
</dbReference>
<name>A0A7I8L5M6_SPIIN</name>
<keyword evidence="1" id="KW-0732">Signal</keyword>
<organism evidence="2 3">
    <name type="scientific">Spirodela intermedia</name>
    <name type="common">Intermediate duckweed</name>
    <dbReference type="NCBI Taxonomy" id="51605"/>
    <lineage>
        <taxon>Eukaryota</taxon>
        <taxon>Viridiplantae</taxon>
        <taxon>Streptophyta</taxon>
        <taxon>Embryophyta</taxon>
        <taxon>Tracheophyta</taxon>
        <taxon>Spermatophyta</taxon>
        <taxon>Magnoliopsida</taxon>
        <taxon>Liliopsida</taxon>
        <taxon>Araceae</taxon>
        <taxon>Lemnoideae</taxon>
        <taxon>Spirodela</taxon>
    </lineage>
</organism>
<feature type="signal peptide" evidence="1">
    <location>
        <begin position="1"/>
        <end position="25"/>
    </location>
</feature>
<gene>
    <name evidence="2" type="ORF">SI8410_11015296</name>
</gene>
<evidence type="ECO:0000256" key="1">
    <source>
        <dbReference type="SAM" id="SignalP"/>
    </source>
</evidence>
<dbReference type="EMBL" id="LR746274">
    <property type="protein sequence ID" value="CAA7404618.1"/>
    <property type="molecule type" value="Genomic_DNA"/>
</dbReference>
<dbReference type="Proteomes" id="UP000663760">
    <property type="component" value="Chromosome 11"/>
</dbReference>
<feature type="chain" id="PRO_5029821919" evidence="1">
    <location>
        <begin position="26"/>
        <end position="89"/>
    </location>
</feature>
<protein>
    <submittedName>
        <fullName evidence="2">Uncharacterized protein</fullName>
    </submittedName>
</protein>
<dbReference type="OrthoDB" id="1417267at2759"/>
<proteinExistence type="predicted"/>
<sequence length="89" mass="9364">MATPRKPAGLLLVLCLVLCAAAGHARSLWSPIGGSGGGRCEELYVAEEGETLQTISVKCDADFILDDNPHIQDTDDVGPGTVLFIRPSI</sequence>
<accession>A0A7I8L5M6</accession>
<reference evidence="2" key="1">
    <citation type="submission" date="2020-02" db="EMBL/GenBank/DDBJ databases">
        <authorList>
            <person name="Scholz U."/>
            <person name="Mascher M."/>
            <person name="Fiebig A."/>
        </authorList>
    </citation>
    <scope>NUCLEOTIDE SEQUENCE</scope>
</reference>
<keyword evidence="3" id="KW-1185">Reference proteome</keyword>